<dbReference type="AlphaFoldDB" id="A0A9P6NWR5"/>
<dbReference type="Proteomes" id="UP000886653">
    <property type="component" value="Unassembled WGS sequence"/>
</dbReference>
<evidence type="ECO:0000256" key="1">
    <source>
        <dbReference type="SAM" id="MobiDB-lite"/>
    </source>
</evidence>
<evidence type="ECO:0000313" key="3">
    <source>
        <dbReference type="Proteomes" id="UP000886653"/>
    </source>
</evidence>
<keyword evidence="3" id="KW-1185">Reference proteome</keyword>
<accession>A0A9P6NWR5</accession>
<proteinExistence type="predicted"/>
<comment type="caution">
    <text evidence="2">The sequence shown here is derived from an EMBL/GenBank/DDBJ whole genome shotgun (WGS) entry which is preliminary data.</text>
</comment>
<evidence type="ECO:0000313" key="2">
    <source>
        <dbReference type="EMBL" id="KAG0150845.1"/>
    </source>
</evidence>
<name>A0A9P6NWR5_9BASI</name>
<organism evidence="2 3">
    <name type="scientific">Cronartium quercuum f. sp. fusiforme G11</name>
    <dbReference type="NCBI Taxonomy" id="708437"/>
    <lineage>
        <taxon>Eukaryota</taxon>
        <taxon>Fungi</taxon>
        <taxon>Dikarya</taxon>
        <taxon>Basidiomycota</taxon>
        <taxon>Pucciniomycotina</taxon>
        <taxon>Pucciniomycetes</taxon>
        <taxon>Pucciniales</taxon>
        <taxon>Coleosporiaceae</taxon>
        <taxon>Cronartium</taxon>
    </lineage>
</organism>
<sequence length="286" mass="31272">MRDRDDFLRTATFELSKASETRLSLGFDDLPKAYDENATVITPFVISLASFWSRWCTVPSKNTLMTSALRELLIRTPERAHGIPAAPREHRNQDGLQTNPPASTIPPRPYSRTSLAPPLIKNQYDDTTNQPAGVISSNASLTPSALLPSLEEDIRALDGCPRLRSSGTTYRRVSRADVANRLPSTGQQATQQPLTPPPISKGGASTWNPPNLPPRVRNPTMNPCTQRVQDILGKANMGDIKEIFKEIASMLKGLEAGGYIALNLAVHAASLASKPVGYFKCHKAQF</sequence>
<gene>
    <name evidence="2" type="ORF">CROQUDRAFT_87296</name>
</gene>
<protein>
    <submittedName>
        <fullName evidence="2">Uncharacterized protein</fullName>
    </submittedName>
</protein>
<reference evidence="2" key="1">
    <citation type="submission" date="2013-11" db="EMBL/GenBank/DDBJ databases">
        <title>Genome sequence of the fusiform rust pathogen reveals effectors for host alternation and coevolution with pine.</title>
        <authorList>
            <consortium name="DOE Joint Genome Institute"/>
            <person name="Smith K."/>
            <person name="Pendleton A."/>
            <person name="Kubisiak T."/>
            <person name="Anderson C."/>
            <person name="Salamov A."/>
            <person name="Aerts A."/>
            <person name="Riley R."/>
            <person name="Clum A."/>
            <person name="Lindquist E."/>
            <person name="Ence D."/>
            <person name="Campbell M."/>
            <person name="Kronenberg Z."/>
            <person name="Feau N."/>
            <person name="Dhillon B."/>
            <person name="Hamelin R."/>
            <person name="Burleigh J."/>
            <person name="Smith J."/>
            <person name="Yandell M."/>
            <person name="Nelson C."/>
            <person name="Grigoriev I."/>
            <person name="Davis J."/>
        </authorList>
    </citation>
    <scope>NUCLEOTIDE SEQUENCE</scope>
    <source>
        <strain evidence="2">G11</strain>
    </source>
</reference>
<dbReference type="EMBL" id="MU167216">
    <property type="protein sequence ID" value="KAG0150845.1"/>
    <property type="molecule type" value="Genomic_DNA"/>
</dbReference>
<feature type="region of interest" description="Disordered" evidence="1">
    <location>
        <begin position="85"/>
        <end position="137"/>
    </location>
</feature>
<feature type="region of interest" description="Disordered" evidence="1">
    <location>
        <begin position="176"/>
        <end position="205"/>
    </location>
</feature>